<gene>
    <name evidence="1" type="ORF">CUJ83_11090</name>
</gene>
<dbReference type="Proteomes" id="UP001320159">
    <property type="component" value="Unassembled WGS sequence"/>
</dbReference>
<protein>
    <submittedName>
        <fullName evidence="1">Uncharacterized protein</fullName>
    </submittedName>
</protein>
<dbReference type="EMBL" id="PGCK01000009">
    <property type="protein sequence ID" value="MCD1295544.1"/>
    <property type="molecule type" value="Genomic_DNA"/>
</dbReference>
<accession>A0AAP2W7T2</accession>
<name>A0AAP2W7T2_9EURY</name>
<keyword evidence="2" id="KW-1185">Reference proteome</keyword>
<organism evidence="1 2">
    <name type="scientific">Methanooceanicella nereidis</name>
    <dbReference type="NCBI Taxonomy" id="2052831"/>
    <lineage>
        <taxon>Archaea</taxon>
        <taxon>Methanobacteriati</taxon>
        <taxon>Methanobacteriota</taxon>
        <taxon>Stenosarchaea group</taxon>
        <taxon>Methanomicrobia</taxon>
        <taxon>Methanocellales</taxon>
        <taxon>Methanocellaceae</taxon>
        <taxon>Methanooceanicella</taxon>
    </lineage>
</organism>
<evidence type="ECO:0000313" key="1">
    <source>
        <dbReference type="EMBL" id="MCD1295544.1"/>
    </source>
</evidence>
<evidence type="ECO:0000313" key="2">
    <source>
        <dbReference type="Proteomes" id="UP001320159"/>
    </source>
</evidence>
<sequence>MCGCIGSGIARGEWGEVDGIKCKVVNVDTETIKDNKNTITVMLQNTRQDPVEFGTDCFRLNGKVQGQHYTPKSGSIKLNPGETKEYELDFSMVLFGKGAYESLEFLGPDKDGSAKYNLDQ</sequence>
<comment type="caution">
    <text evidence="1">The sequence shown here is derived from an EMBL/GenBank/DDBJ whole genome shotgun (WGS) entry which is preliminary data.</text>
</comment>
<proteinExistence type="predicted"/>
<dbReference type="AlphaFoldDB" id="A0AAP2W7T2"/>
<reference evidence="1 2" key="1">
    <citation type="submission" date="2017-11" db="EMBL/GenBank/DDBJ databases">
        <title>Isolation and Characterization of Family Methanocellaceae Species from Potential Methane Hydrate Area Offshore Southwestern Taiwan.</title>
        <authorList>
            <person name="Zhang W.-L."/>
            <person name="Chen W.-C."/>
            <person name="Lai M.-C."/>
            <person name="Chen S.-C."/>
        </authorList>
    </citation>
    <scope>NUCLEOTIDE SEQUENCE [LARGE SCALE GENOMIC DNA]</scope>
    <source>
        <strain evidence="1 2">CWC-04</strain>
    </source>
</reference>